<sequence length="471" mass="51747">MLRSEYCLLRNIGRVTATFGRRSTPIMARSLCSLTGRNMGAPSVQYYAQTSFSPLDPFSMNGFARFKHNGNKPKMSQRELEQQQESQKIAYWSLGVDIFMTTVKGGVGWLLNSTSIIADAAHSLSSMVVDLVTLACVSICRRPPNKKWVFGYGKIETLSCMAVGSVLIGTACAVFVHAYDLFMVMIHPPVVDPSLLEAGAASAEVAAVAHTTLVNDPKYYFLLNSIGVGTVAGTIVIKFWIYAWSNRLAKKYDSNVLYANALHHRADALSSIVALAGLCGRYIGAPWLDPIGGAMVGYTILKTGYDICRDSMREALDLGVDDKTRLKIITAVNNVKSDDFKIEEILARRSGSFIQTIVRVCPPQNASLDDIFTNKDKIDNALRSLEGVCIFSVEMMNPYKHHQQLLLAGGAGAHYEMPPEKEGEKPVVQMIPESSNYDESIIPEKKDDVEVVINNAQIEDAKVGILDSEKK</sequence>
<keyword evidence="3 6" id="KW-0812">Transmembrane</keyword>
<keyword evidence="2" id="KW-0813">Transport</keyword>
<evidence type="ECO:0000256" key="5">
    <source>
        <dbReference type="ARBA" id="ARBA00023136"/>
    </source>
</evidence>
<organism evidence="8 9">
    <name type="scientific">Blastocystis sp. subtype 1 (strain ATCC 50177 / NandII)</name>
    <dbReference type="NCBI Taxonomy" id="478820"/>
    <lineage>
        <taxon>Eukaryota</taxon>
        <taxon>Sar</taxon>
        <taxon>Stramenopiles</taxon>
        <taxon>Bigyra</taxon>
        <taxon>Opalozoa</taxon>
        <taxon>Opalinata</taxon>
        <taxon>Blastocystidae</taxon>
        <taxon>Blastocystis</taxon>
    </lineage>
</organism>
<evidence type="ECO:0000259" key="7">
    <source>
        <dbReference type="Pfam" id="PF01545"/>
    </source>
</evidence>
<dbReference type="Gene3D" id="1.20.1510.10">
    <property type="entry name" value="Cation efflux protein transmembrane domain"/>
    <property type="match status" value="1"/>
</dbReference>
<dbReference type="AlphaFoldDB" id="A0A196SB73"/>
<reference evidence="8 9" key="1">
    <citation type="submission" date="2016-05" db="EMBL/GenBank/DDBJ databases">
        <title>Nuclear genome of Blastocystis sp. subtype 1 NandII.</title>
        <authorList>
            <person name="Gentekaki E."/>
            <person name="Curtis B."/>
            <person name="Stairs C."/>
            <person name="Eme L."/>
            <person name="Herman E."/>
            <person name="Klimes V."/>
            <person name="Arias M.C."/>
            <person name="Elias M."/>
            <person name="Hilliou F."/>
            <person name="Klute M."/>
            <person name="Malik S.-B."/>
            <person name="Pightling A."/>
            <person name="Rachubinski R."/>
            <person name="Salas D."/>
            <person name="Schlacht A."/>
            <person name="Suga H."/>
            <person name="Archibald J."/>
            <person name="Ball S.G."/>
            <person name="Clark G."/>
            <person name="Dacks J."/>
            <person name="Van Der Giezen M."/>
            <person name="Tsaousis A."/>
            <person name="Roger A."/>
        </authorList>
    </citation>
    <scope>NUCLEOTIDE SEQUENCE [LARGE SCALE GENOMIC DNA]</scope>
    <source>
        <strain evidence="9">ATCC 50177 / NandII</strain>
    </source>
</reference>
<comment type="subcellular location">
    <subcellularLocation>
        <location evidence="1">Membrane</location>
        <topology evidence="1">Multi-pass membrane protein</topology>
    </subcellularLocation>
</comment>
<dbReference type="Pfam" id="PF01545">
    <property type="entry name" value="Cation_efflux"/>
    <property type="match status" value="1"/>
</dbReference>
<dbReference type="SUPFAM" id="SSF161111">
    <property type="entry name" value="Cation efflux protein transmembrane domain-like"/>
    <property type="match status" value="1"/>
</dbReference>
<dbReference type="GO" id="GO:0008324">
    <property type="term" value="F:monoatomic cation transmembrane transporter activity"/>
    <property type="evidence" value="ECO:0007669"/>
    <property type="project" value="InterPro"/>
</dbReference>
<feature type="transmembrane region" description="Helical" evidence="6">
    <location>
        <begin position="158"/>
        <end position="179"/>
    </location>
</feature>
<dbReference type="EMBL" id="LXWW01000373">
    <property type="protein sequence ID" value="OAO13571.1"/>
    <property type="molecule type" value="Genomic_DNA"/>
</dbReference>
<evidence type="ECO:0000256" key="6">
    <source>
        <dbReference type="SAM" id="Phobius"/>
    </source>
</evidence>
<dbReference type="PANTHER" id="PTHR43840">
    <property type="entry name" value="MITOCHONDRIAL METAL TRANSPORTER 1-RELATED"/>
    <property type="match status" value="1"/>
</dbReference>
<evidence type="ECO:0000256" key="1">
    <source>
        <dbReference type="ARBA" id="ARBA00004141"/>
    </source>
</evidence>
<comment type="caution">
    <text evidence="8">The sequence shown here is derived from an EMBL/GenBank/DDBJ whole genome shotgun (WGS) entry which is preliminary data.</text>
</comment>
<gene>
    <name evidence="8" type="ORF">AV274_4767</name>
</gene>
<accession>A0A196SB73</accession>
<proteinExistence type="predicted"/>
<protein>
    <submittedName>
        <fullName evidence="8">Metal ion transporter</fullName>
    </submittedName>
</protein>
<dbReference type="PANTHER" id="PTHR43840:SF15">
    <property type="entry name" value="MITOCHONDRIAL METAL TRANSPORTER 1-RELATED"/>
    <property type="match status" value="1"/>
</dbReference>
<dbReference type="OrthoDB" id="435980at2759"/>
<dbReference type="InterPro" id="IPR027469">
    <property type="entry name" value="Cation_efflux_TMD_sf"/>
</dbReference>
<keyword evidence="5 6" id="KW-0472">Membrane</keyword>
<evidence type="ECO:0000256" key="3">
    <source>
        <dbReference type="ARBA" id="ARBA00022692"/>
    </source>
</evidence>
<dbReference type="InterPro" id="IPR050291">
    <property type="entry name" value="CDF_Transporter"/>
</dbReference>
<dbReference type="STRING" id="478820.A0A196SB73"/>
<dbReference type="Proteomes" id="UP000078348">
    <property type="component" value="Unassembled WGS sequence"/>
</dbReference>
<feature type="domain" description="Cation efflux protein transmembrane" evidence="7">
    <location>
        <begin position="93"/>
        <end position="313"/>
    </location>
</feature>
<evidence type="ECO:0000313" key="8">
    <source>
        <dbReference type="EMBL" id="OAO13571.1"/>
    </source>
</evidence>
<dbReference type="GO" id="GO:0016020">
    <property type="term" value="C:membrane"/>
    <property type="evidence" value="ECO:0007669"/>
    <property type="project" value="UniProtKB-SubCell"/>
</dbReference>
<evidence type="ECO:0000256" key="2">
    <source>
        <dbReference type="ARBA" id="ARBA00022448"/>
    </source>
</evidence>
<dbReference type="InterPro" id="IPR002524">
    <property type="entry name" value="Cation_efflux"/>
</dbReference>
<keyword evidence="9" id="KW-1185">Reference proteome</keyword>
<feature type="transmembrane region" description="Helical" evidence="6">
    <location>
        <begin position="219"/>
        <end position="241"/>
    </location>
</feature>
<dbReference type="NCBIfam" id="TIGR01297">
    <property type="entry name" value="CDF"/>
    <property type="match status" value="1"/>
</dbReference>
<name>A0A196SB73_BLAHN</name>
<evidence type="ECO:0000313" key="9">
    <source>
        <dbReference type="Proteomes" id="UP000078348"/>
    </source>
</evidence>
<keyword evidence="4 6" id="KW-1133">Transmembrane helix</keyword>
<evidence type="ECO:0000256" key="4">
    <source>
        <dbReference type="ARBA" id="ARBA00022989"/>
    </source>
</evidence>
<dbReference type="InterPro" id="IPR058533">
    <property type="entry name" value="Cation_efflux_TM"/>
</dbReference>